<gene>
    <name evidence="2" type="ORF">SAMN05192580_3856</name>
</gene>
<organism evidence="2 3">
    <name type="scientific">Sphingomonas jatrophae</name>
    <dbReference type="NCBI Taxonomy" id="1166337"/>
    <lineage>
        <taxon>Bacteria</taxon>
        <taxon>Pseudomonadati</taxon>
        <taxon>Pseudomonadota</taxon>
        <taxon>Alphaproteobacteria</taxon>
        <taxon>Sphingomonadales</taxon>
        <taxon>Sphingomonadaceae</taxon>
        <taxon>Sphingomonas</taxon>
    </lineage>
</organism>
<evidence type="ECO:0000256" key="1">
    <source>
        <dbReference type="SAM" id="SignalP"/>
    </source>
</evidence>
<feature type="chain" id="PRO_5011573242" description="Beta-barrel porin 2" evidence="1">
    <location>
        <begin position="26"/>
        <end position="438"/>
    </location>
</feature>
<reference evidence="2 3" key="1">
    <citation type="submission" date="2016-10" db="EMBL/GenBank/DDBJ databases">
        <authorList>
            <person name="de Groot N.N."/>
        </authorList>
    </citation>
    <scope>NUCLEOTIDE SEQUENCE [LARGE SCALE GENOMIC DNA]</scope>
    <source>
        <strain evidence="2 3">S5-249</strain>
    </source>
</reference>
<feature type="signal peptide" evidence="1">
    <location>
        <begin position="1"/>
        <end position="25"/>
    </location>
</feature>
<evidence type="ECO:0008006" key="4">
    <source>
        <dbReference type="Google" id="ProtNLM"/>
    </source>
</evidence>
<sequence>MTFRRLAGGRLGGVLVAALSMPVAAQEAPVTVFAADDRLDRPEEGDIFRLAPPPGLAERGVRVGSFVVRPTVALGARGVSDLLAPDYRGAADVAGVIAPEVTIDGDRPGLDLQAYLRGNLVGFAGHKRENLAEGSGGVSLARIFSPALTVRASAEAGRFIEDRAAAFTPADVRKPVRFERMLGSLGATYTAGRLVVSPTLNVTRYAYHDARRASDPTQILVQRNRSFVRLNPSLTIGYVPVAGTVFYAAADYDRRDYDLKPDGQILRFDRDSKGYAVYGGVRFQPTPLTRLDIAAGYQRQRYKAPLNGPSGLYARVTAEWSPSRASSVRLTALRDISETGAFQLGGARRTRVEARYDREIRRDLRASLRAEYRLSEVQDVQFKTRQMLGGAALTYYHTPALELFGTVDLLRSRGTAAGTNGRERLKRAMLQLGLRLGM</sequence>
<name>A0A1I6MBT7_9SPHN</name>
<dbReference type="RefSeq" id="WP_093317300.1">
    <property type="nucleotide sequence ID" value="NZ_FOZG01000003.1"/>
</dbReference>
<dbReference type="Proteomes" id="UP000198824">
    <property type="component" value="Unassembled WGS sequence"/>
</dbReference>
<dbReference type="AlphaFoldDB" id="A0A1I6MBT7"/>
<dbReference type="InterPro" id="IPR018759">
    <property type="entry name" value="BBP2_2"/>
</dbReference>
<evidence type="ECO:0000313" key="3">
    <source>
        <dbReference type="Proteomes" id="UP000198824"/>
    </source>
</evidence>
<dbReference type="OrthoDB" id="7398962at2"/>
<dbReference type="STRING" id="1166337.SAMN05192580_3856"/>
<dbReference type="EMBL" id="FOZG01000003">
    <property type="protein sequence ID" value="SFS13121.1"/>
    <property type="molecule type" value="Genomic_DNA"/>
</dbReference>
<accession>A0A1I6MBT7</accession>
<keyword evidence="3" id="KW-1185">Reference proteome</keyword>
<protein>
    <recommendedName>
        <fullName evidence="4">Beta-barrel porin 2</fullName>
    </recommendedName>
</protein>
<keyword evidence="1" id="KW-0732">Signal</keyword>
<dbReference type="SUPFAM" id="SSF56935">
    <property type="entry name" value="Porins"/>
    <property type="match status" value="1"/>
</dbReference>
<evidence type="ECO:0000313" key="2">
    <source>
        <dbReference type="EMBL" id="SFS13121.1"/>
    </source>
</evidence>
<dbReference type="Pfam" id="PF10082">
    <property type="entry name" value="BBP2_2"/>
    <property type="match status" value="1"/>
</dbReference>
<proteinExistence type="predicted"/>